<evidence type="ECO:0000313" key="3">
    <source>
        <dbReference type="Proteomes" id="UP000655830"/>
    </source>
</evidence>
<comment type="caution">
    <text evidence="2">The sequence shown here is derived from an EMBL/GenBank/DDBJ whole genome shotgun (WGS) entry which is preliminary data.</text>
</comment>
<gene>
    <name evidence="2" type="ORF">H8718_09655</name>
</gene>
<dbReference type="AlphaFoldDB" id="A0A926EHQ5"/>
<name>A0A926EHQ5_9FIRM</name>
<evidence type="ECO:0000313" key="2">
    <source>
        <dbReference type="EMBL" id="MBC8579794.1"/>
    </source>
</evidence>
<keyword evidence="1" id="KW-0472">Membrane</keyword>
<sequence length="99" mass="11928">MPFMLVMALLFGMLPKMLAIGVAYLYAFLKRRMRGFTLFGLEKEVENMFFRRKKEDPELEAEYRRVLEEFQCEMDLKGVMQEHELEWRDVLNIVKDSLK</sequence>
<accession>A0A926EHQ5</accession>
<evidence type="ECO:0000256" key="1">
    <source>
        <dbReference type="SAM" id="Phobius"/>
    </source>
</evidence>
<organism evidence="2 3">
    <name type="scientific">Zhenhengia yiwuensis</name>
    <dbReference type="NCBI Taxonomy" id="2763666"/>
    <lineage>
        <taxon>Bacteria</taxon>
        <taxon>Bacillati</taxon>
        <taxon>Bacillota</taxon>
        <taxon>Clostridia</taxon>
        <taxon>Lachnospirales</taxon>
        <taxon>Lachnospiraceae</taxon>
        <taxon>Zhenhengia</taxon>
    </lineage>
</organism>
<proteinExistence type="predicted"/>
<protein>
    <submittedName>
        <fullName evidence="2">Uncharacterized protein</fullName>
    </submittedName>
</protein>
<feature type="transmembrane region" description="Helical" evidence="1">
    <location>
        <begin position="6"/>
        <end position="29"/>
    </location>
</feature>
<keyword evidence="3" id="KW-1185">Reference proteome</keyword>
<keyword evidence="1" id="KW-1133">Transmembrane helix</keyword>
<dbReference type="Proteomes" id="UP000655830">
    <property type="component" value="Unassembled WGS sequence"/>
</dbReference>
<dbReference type="EMBL" id="JACRSY010000013">
    <property type="protein sequence ID" value="MBC8579794.1"/>
    <property type="molecule type" value="Genomic_DNA"/>
</dbReference>
<keyword evidence="1" id="KW-0812">Transmembrane</keyword>
<reference evidence="2" key="1">
    <citation type="submission" date="2020-08" db="EMBL/GenBank/DDBJ databases">
        <title>Genome public.</title>
        <authorList>
            <person name="Liu C."/>
            <person name="Sun Q."/>
        </authorList>
    </citation>
    <scope>NUCLEOTIDE SEQUENCE</scope>
    <source>
        <strain evidence="2">NSJ-12</strain>
    </source>
</reference>
<dbReference type="RefSeq" id="WP_249332726.1">
    <property type="nucleotide sequence ID" value="NZ_JACRSY010000013.1"/>
</dbReference>